<dbReference type="EMBL" id="CAJJDN010000033">
    <property type="protein sequence ID" value="CAD8075546.1"/>
    <property type="molecule type" value="Genomic_DNA"/>
</dbReference>
<dbReference type="PANTHER" id="PTHR24114:SF2">
    <property type="entry name" value="F-BOX DOMAIN-CONTAINING PROTEIN-RELATED"/>
    <property type="match status" value="1"/>
</dbReference>
<keyword evidence="3" id="KW-1185">Reference proteome</keyword>
<comment type="caution">
    <text evidence="2">The sequence shown here is derived from an EMBL/GenBank/DDBJ whole genome shotgun (WGS) entry which is preliminary data.</text>
</comment>
<keyword evidence="1" id="KW-0175">Coiled coil</keyword>
<sequence length="618" mass="72305">MHRDTFKSIWSNLDQALGDSSFSSYYASYQRRNTPNKYKSSKSELLSLTATRVRFVCPMNKRDRFVDLLLEAISQDNELDKITIKNKERHFGVNFLKLESMHLKLNAAKVIGAELKNDERYVSLYLGNNQFGDEGFKILTTNLSDNRCIIHLDISKSSITPKGFRDALPHLKSIYTLVSLNLSGNRLSSVGSRALQQLVDEHRNIQFLNLYSTFSDIIQGVFVSYNQGFNSLKKTNAICSSLFLNLQENELRDSGIEGINEQISHWTIQVLNLSDCQITSHGLSRLVDRIVNHLYLESLILSKNNFGISVSCLFKLLSQNYWLQKLDLSYCQIVDFSQISEGLKENKGLRYLDLSGNKIGENAVILGLHMQKLTHIKLNDCDLRQNVNDILKRLHYSNLKSLEINQNRIEDLKELKTLLMKNKEIEKISYGQNMINFKQHQEIQKILNLNIRYQQTQIIPRFQQELSKLGQYEQERMMISRKMQELEKKKEEKEQEHLSLLKRLDKTRVEQELLTKVKEKEEKEMSNQLISIKLQTENLIKQTQELNNDKQESKQLLINTIIEQNLCKQLVGKIEKQQDKLDQLLMRKKYIIKELEHKLHKQNILYQRQVQDNEKYQK</sequence>
<dbReference type="Pfam" id="PF00560">
    <property type="entry name" value="LRR_1"/>
    <property type="match status" value="1"/>
</dbReference>
<dbReference type="PANTHER" id="PTHR24114">
    <property type="entry name" value="LEUCINE RICH REPEAT FAMILY PROTEIN"/>
    <property type="match status" value="1"/>
</dbReference>
<name>A0A8S1MFX1_9CILI</name>
<organism evidence="2 3">
    <name type="scientific">Paramecium sonneborni</name>
    <dbReference type="NCBI Taxonomy" id="65129"/>
    <lineage>
        <taxon>Eukaryota</taxon>
        <taxon>Sar</taxon>
        <taxon>Alveolata</taxon>
        <taxon>Ciliophora</taxon>
        <taxon>Intramacronucleata</taxon>
        <taxon>Oligohymenophorea</taxon>
        <taxon>Peniculida</taxon>
        <taxon>Parameciidae</taxon>
        <taxon>Paramecium</taxon>
    </lineage>
</organism>
<evidence type="ECO:0000313" key="3">
    <source>
        <dbReference type="Proteomes" id="UP000692954"/>
    </source>
</evidence>
<feature type="coiled-coil region" evidence="1">
    <location>
        <begin position="469"/>
        <end position="510"/>
    </location>
</feature>
<gene>
    <name evidence="2" type="ORF">PSON_ATCC_30995.1.T0330284</name>
</gene>
<evidence type="ECO:0000313" key="2">
    <source>
        <dbReference type="EMBL" id="CAD8075546.1"/>
    </source>
</evidence>
<dbReference type="InterPro" id="IPR001611">
    <property type="entry name" value="Leu-rich_rpt"/>
</dbReference>
<evidence type="ECO:0000256" key="1">
    <source>
        <dbReference type="SAM" id="Coils"/>
    </source>
</evidence>
<proteinExistence type="predicted"/>
<dbReference type="AlphaFoldDB" id="A0A8S1MFX1"/>
<dbReference type="SMART" id="SM00368">
    <property type="entry name" value="LRR_RI"/>
    <property type="match status" value="5"/>
</dbReference>
<dbReference type="Proteomes" id="UP000692954">
    <property type="component" value="Unassembled WGS sequence"/>
</dbReference>
<dbReference type="InterPro" id="IPR052394">
    <property type="entry name" value="LRR-containing"/>
</dbReference>
<dbReference type="PROSITE" id="PS51450">
    <property type="entry name" value="LRR"/>
    <property type="match status" value="2"/>
</dbReference>
<protein>
    <submittedName>
        <fullName evidence="2">Uncharacterized protein</fullName>
    </submittedName>
</protein>
<accession>A0A8S1MFX1</accession>
<dbReference type="Pfam" id="PF13516">
    <property type="entry name" value="LRR_6"/>
    <property type="match status" value="2"/>
</dbReference>
<dbReference type="OrthoDB" id="295587at2759"/>
<reference evidence="2" key="1">
    <citation type="submission" date="2021-01" db="EMBL/GenBank/DDBJ databases">
        <authorList>
            <consortium name="Genoscope - CEA"/>
            <person name="William W."/>
        </authorList>
    </citation>
    <scope>NUCLEOTIDE SEQUENCE</scope>
</reference>